<name>A0A183V9A8_TOXCA</name>
<gene>
    <name evidence="1" type="ORF">TCNE_LOCUS17328</name>
</gene>
<dbReference type="WBParaSite" id="TCNE_0001732901-mRNA-1">
    <property type="protein sequence ID" value="TCNE_0001732901-mRNA-1"/>
    <property type="gene ID" value="TCNE_0001732901"/>
</dbReference>
<dbReference type="SUPFAM" id="SSF48371">
    <property type="entry name" value="ARM repeat"/>
    <property type="match status" value="1"/>
</dbReference>
<dbReference type="Proteomes" id="UP000050794">
    <property type="component" value="Unassembled WGS sequence"/>
</dbReference>
<evidence type="ECO:0000313" key="1">
    <source>
        <dbReference type="EMBL" id="VDM48649.1"/>
    </source>
</evidence>
<organism evidence="2 3">
    <name type="scientific">Toxocara canis</name>
    <name type="common">Canine roundworm</name>
    <dbReference type="NCBI Taxonomy" id="6265"/>
    <lineage>
        <taxon>Eukaryota</taxon>
        <taxon>Metazoa</taxon>
        <taxon>Ecdysozoa</taxon>
        <taxon>Nematoda</taxon>
        <taxon>Chromadorea</taxon>
        <taxon>Rhabditida</taxon>
        <taxon>Spirurina</taxon>
        <taxon>Ascaridomorpha</taxon>
        <taxon>Ascaridoidea</taxon>
        <taxon>Toxocaridae</taxon>
        <taxon>Toxocara</taxon>
    </lineage>
</organism>
<accession>A0A183V9A8</accession>
<dbReference type="EMBL" id="UYWY01024335">
    <property type="protein sequence ID" value="VDM48649.1"/>
    <property type="molecule type" value="Genomic_DNA"/>
</dbReference>
<dbReference type="AlphaFoldDB" id="A0A183V9A8"/>
<sequence>MVKLCCKNAFDGDPDGGVLLARLKAEFSRGSNITIEASKLRQWAVDENYSLGTRSLAAQLYARAGGPLVLSNTVPFALLCGTILECDHSRLRQLCEWVCGETFVGEVYLCRCIVTALQRLIKKKVPDHVPLQCLSKCLNVLFQNLLWRCVTAYEVRAIESLLPLQRLCGDTASKLQNFEPMLCDQLWVSQRTQPSASATADCALAWALNSLKLSNSLFPSFLIDCLSSFRKVRRLSCCRIWISRFATHNELLPLLKSLKDELANRIESHKELPLCPAELRELTCIDYEWRWEEDEEVWCRNDCFTYAWLSIFSVLCRRGWERTRTEQHCKQIVEEDEEILGCCLMNSQPTVRLEAFCACARLLSHGFDDPENSDFRKRILKSVNRFVIDNLNTDDPCLRREIFRLLRPHWMSSSLLEAIWSGIDERMNSQRIFTSLSFMKIGGFWPNNAIAHIFPFVLHEDAEIRQKAIEILWEKHLDNELINKLEEHLFASFYDQRKIERIGDFCRLLSKY</sequence>
<evidence type="ECO:0000313" key="3">
    <source>
        <dbReference type="WBParaSite" id="TCNE_0001732901-mRNA-1"/>
    </source>
</evidence>
<evidence type="ECO:0000313" key="2">
    <source>
        <dbReference type="Proteomes" id="UP000050794"/>
    </source>
</evidence>
<protein>
    <submittedName>
        <fullName evidence="1 3">Uncharacterized protein</fullName>
    </submittedName>
</protein>
<keyword evidence="2" id="KW-1185">Reference proteome</keyword>
<reference evidence="3" key="1">
    <citation type="submission" date="2016-06" db="UniProtKB">
        <authorList>
            <consortium name="WormBaseParasite"/>
        </authorList>
    </citation>
    <scope>IDENTIFICATION</scope>
</reference>
<dbReference type="InterPro" id="IPR016024">
    <property type="entry name" value="ARM-type_fold"/>
</dbReference>
<reference evidence="1 2" key="2">
    <citation type="submission" date="2018-11" db="EMBL/GenBank/DDBJ databases">
        <authorList>
            <consortium name="Pathogen Informatics"/>
        </authorList>
    </citation>
    <scope>NUCLEOTIDE SEQUENCE [LARGE SCALE GENOMIC DNA]</scope>
</reference>
<proteinExistence type="predicted"/>